<dbReference type="Proteomes" id="UP000683310">
    <property type="component" value="Chromosome"/>
</dbReference>
<sequence length="141" mass="15638">MQIIPGELPLEFNRKFHLSYTAGHSQVLFRSNRLGYDSGEVLEYGSNVEILFKNVAAIAVHQNYFPLKVSLADNAEIEEFCNLLNCDPGDRRVYALRGDNGAGYVLAGALYWVEDWEGASEEPSVLIAAPPRLENMTVMGA</sequence>
<protein>
    <submittedName>
        <fullName evidence="1">Uncharacterized protein</fullName>
    </submittedName>
</protein>
<evidence type="ECO:0000313" key="1">
    <source>
        <dbReference type="EMBL" id="QVI24141.1"/>
    </source>
</evidence>
<evidence type="ECO:0000313" key="2">
    <source>
        <dbReference type="Proteomes" id="UP000683310"/>
    </source>
</evidence>
<accession>A0ABX8CW65</accession>
<reference evidence="1 2" key="1">
    <citation type="submission" date="2021-04" db="EMBL/GenBank/DDBJ databases">
        <title>Nocardia tengchongensis.</title>
        <authorList>
            <person name="Zhuang k."/>
            <person name="Ran Y."/>
            <person name="Li W."/>
        </authorList>
    </citation>
    <scope>NUCLEOTIDE SEQUENCE [LARGE SCALE GENOMIC DNA]</scope>
    <source>
        <strain evidence="1 2">CFH S0057</strain>
    </source>
</reference>
<keyword evidence="2" id="KW-1185">Reference proteome</keyword>
<gene>
    <name evidence="1" type="ORF">KHQ06_16000</name>
</gene>
<name>A0ABX8CW65_9NOCA</name>
<organism evidence="1 2">
    <name type="scientific">Nocardia tengchongensis</name>
    <dbReference type="NCBI Taxonomy" id="2055889"/>
    <lineage>
        <taxon>Bacteria</taxon>
        <taxon>Bacillati</taxon>
        <taxon>Actinomycetota</taxon>
        <taxon>Actinomycetes</taxon>
        <taxon>Mycobacteriales</taxon>
        <taxon>Nocardiaceae</taxon>
        <taxon>Nocardia</taxon>
    </lineage>
</organism>
<proteinExistence type="predicted"/>
<dbReference type="EMBL" id="CP074371">
    <property type="protein sequence ID" value="QVI24141.1"/>
    <property type="molecule type" value="Genomic_DNA"/>
</dbReference>